<dbReference type="FunFam" id="1.10.10.10:FF:000001">
    <property type="entry name" value="LysR family transcriptional regulator"/>
    <property type="match status" value="1"/>
</dbReference>
<gene>
    <name evidence="6" type="ORF">HKB35_24915</name>
</gene>
<evidence type="ECO:0000256" key="2">
    <source>
        <dbReference type="ARBA" id="ARBA00023015"/>
    </source>
</evidence>
<dbReference type="RefSeq" id="WP_169629417.1">
    <property type="nucleotide sequence ID" value="NZ_JABCMA010000202.1"/>
</dbReference>
<comment type="similarity">
    <text evidence="1">Belongs to the LysR transcriptional regulatory family.</text>
</comment>
<sequence>MNLTQVEAFCTIAECGSVSEAARQLDCNRTKLSMSIKALEKELDVELFTRTGNQLTLSEAGKAIYKDCEYLLVTAQRIRKTCAQISEGFNA</sequence>
<dbReference type="GO" id="GO:0003700">
    <property type="term" value="F:DNA-binding transcription factor activity"/>
    <property type="evidence" value="ECO:0007669"/>
    <property type="project" value="InterPro"/>
</dbReference>
<feature type="domain" description="HTH lysR-type" evidence="5">
    <location>
        <begin position="1"/>
        <end position="58"/>
    </location>
</feature>
<evidence type="ECO:0000256" key="1">
    <source>
        <dbReference type="ARBA" id="ARBA00009437"/>
    </source>
</evidence>
<dbReference type="EMBL" id="JABCMA010000202">
    <property type="protein sequence ID" value="NMR76831.1"/>
    <property type="molecule type" value="Genomic_DNA"/>
</dbReference>
<reference evidence="6 7" key="1">
    <citation type="submission" date="2020-04" db="EMBL/GenBank/DDBJ databases">
        <title>Whole-genome sequencing of Vibrio spp. from China reveals different genetic environments of blaCTX-M-14 among diverse lineages.</title>
        <authorList>
            <person name="Zheng Z."/>
            <person name="Ye L."/>
            <person name="Chen S."/>
        </authorList>
    </citation>
    <scope>NUCLEOTIDE SEQUENCE [LARGE SCALE GENOMIC DNA]</scope>
    <source>
        <strain evidence="6 7">Vb1636</strain>
    </source>
</reference>
<evidence type="ECO:0000259" key="5">
    <source>
        <dbReference type="PROSITE" id="PS50931"/>
    </source>
</evidence>
<dbReference type="InterPro" id="IPR000847">
    <property type="entry name" value="LysR_HTH_N"/>
</dbReference>
<protein>
    <submittedName>
        <fullName evidence="6">LysR family transcriptional regulator</fullName>
    </submittedName>
</protein>
<dbReference type="PANTHER" id="PTHR30126">
    <property type="entry name" value="HTH-TYPE TRANSCRIPTIONAL REGULATOR"/>
    <property type="match status" value="1"/>
</dbReference>
<dbReference type="AlphaFoldDB" id="A0A7Y0N1P9"/>
<evidence type="ECO:0000256" key="3">
    <source>
        <dbReference type="ARBA" id="ARBA00023125"/>
    </source>
</evidence>
<dbReference type="Gene3D" id="1.10.10.10">
    <property type="entry name" value="Winged helix-like DNA-binding domain superfamily/Winged helix DNA-binding domain"/>
    <property type="match status" value="1"/>
</dbReference>
<accession>A0A7Y0N1P9</accession>
<dbReference type="Proteomes" id="UP000565155">
    <property type="component" value="Unassembled WGS sequence"/>
</dbReference>
<dbReference type="SUPFAM" id="SSF46785">
    <property type="entry name" value="Winged helix' DNA-binding domain"/>
    <property type="match status" value="1"/>
</dbReference>
<keyword evidence="4" id="KW-0804">Transcription</keyword>
<dbReference type="PROSITE" id="PS50931">
    <property type="entry name" value="HTH_LYSR"/>
    <property type="match status" value="1"/>
</dbReference>
<keyword evidence="2" id="KW-0805">Transcription regulation</keyword>
<dbReference type="PANTHER" id="PTHR30126:SF22">
    <property type="entry name" value="HTH-TYPE TRANSCRIPTIONAL REGULATOR YHAJ-RELATED"/>
    <property type="match status" value="1"/>
</dbReference>
<feature type="non-terminal residue" evidence="6">
    <location>
        <position position="91"/>
    </location>
</feature>
<dbReference type="Pfam" id="PF00126">
    <property type="entry name" value="HTH_1"/>
    <property type="match status" value="1"/>
</dbReference>
<evidence type="ECO:0000313" key="6">
    <source>
        <dbReference type="EMBL" id="NMR76831.1"/>
    </source>
</evidence>
<proteinExistence type="inferred from homology"/>
<evidence type="ECO:0000313" key="7">
    <source>
        <dbReference type="Proteomes" id="UP000565155"/>
    </source>
</evidence>
<keyword evidence="3" id="KW-0238">DNA-binding</keyword>
<dbReference type="GO" id="GO:0000976">
    <property type="term" value="F:transcription cis-regulatory region binding"/>
    <property type="evidence" value="ECO:0007669"/>
    <property type="project" value="TreeGrafter"/>
</dbReference>
<organism evidence="6 7">
    <name type="scientific">Vibrio alginolyticus</name>
    <dbReference type="NCBI Taxonomy" id="663"/>
    <lineage>
        <taxon>Bacteria</taxon>
        <taxon>Pseudomonadati</taxon>
        <taxon>Pseudomonadota</taxon>
        <taxon>Gammaproteobacteria</taxon>
        <taxon>Vibrionales</taxon>
        <taxon>Vibrionaceae</taxon>
        <taxon>Vibrio</taxon>
    </lineage>
</organism>
<evidence type="ECO:0000256" key="4">
    <source>
        <dbReference type="ARBA" id="ARBA00023163"/>
    </source>
</evidence>
<dbReference type="InterPro" id="IPR036388">
    <property type="entry name" value="WH-like_DNA-bd_sf"/>
</dbReference>
<name>A0A7Y0N1P9_VIBAL</name>
<dbReference type="InterPro" id="IPR036390">
    <property type="entry name" value="WH_DNA-bd_sf"/>
</dbReference>
<comment type="caution">
    <text evidence="6">The sequence shown here is derived from an EMBL/GenBank/DDBJ whole genome shotgun (WGS) entry which is preliminary data.</text>
</comment>